<evidence type="ECO:0000313" key="2">
    <source>
        <dbReference type="EMBL" id="GAU89907.1"/>
    </source>
</evidence>
<organism evidence="2 3">
    <name type="scientific">Ramazzottius varieornatus</name>
    <name type="common">Water bear</name>
    <name type="synonym">Tardigrade</name>
    <dbReference type="NCBI Taxonomy" id="947166"/>
    <lineage>
        <taxon>Eukaryota</taxon>
        <taxon>Metazoa</taxon>
        <taxon>Ecdysozoa</taxon>
        <taxon>Tardigrada</taxon>
        <taxon>Eutardigrada</taxon>
        <taxon>Parachela</taxon>
        <taxon>Hypsibioidea</taxon>
        <taxon>Ramazzottiidae</taxon>
        <taxon>Ramazzottius</taxon>
    </lineage>
</organism>
<feature type="transmembrane region" description="Helical" evidence="1">
    <location>
        <begin position="12"/>
        <end position="34"/>
    </location>
</feature>
<evidence type="ECO:0000256" key="1">
    <source>
        <dbReference type="SAM" id="Phobius"/>
    </source>
</evidence>
<accession>A0A1D1URN7</accession>
<gene>
    <name evidence="2" type="primary">RvY_02402-1</name>
    <name evidence="2" type="synonym">RvY_02402.1</name>
    <name evidence="2" type="ORF">RvY_02402</name>
</gene>
<keyword evidence="1" id="KW-1133">Transmembrane helix</keyword>
<dbReference type="EMBL" id="BDGG01000001">
    <property type="protein sequence ID" value="GAU89907.1"/>
    <property type="molecule type" value="Genomic_DNA"/>
</dbReference>
<sequence>MTDESLRNKKRYPTVISLTPVALIAYAEVIGAVLDSFAWTSVYTVRDEAGPAPFYQLWIATAKGYFAERKAQLMLRMYTGNTAKNGTAWFSDALQEAAKYSRGTCLS</sequence>
<proteinExistence type="predicted"/>
<dbReference type="Proteomes" id="UP000186922">
    <property type="component" value="Unassembled WGS sequence"/>
</dbReference>
<evidence type="ECO:0008006" key="4">
    <source>
        <dbReference type="Google" id="ProtNLM"/>
    </source>
</evidence>
<protein>
    <recommendedName>
        <fullName evidence="4">Receptor ligand binding region domain-containing protein</fullName>
    </recommendedName>
</protein>
<keyword evidence="1" id="KW-0812">Transmembrane</keyword>
<dbReference type="AlphaFoldDB" id="A0A1D1URN7"/>
<reference evidence="2 3" key="1">
    <citation type="journal article" date="2016" name="Nat. Commun.">
        <title>Extremotolerant tardigrade genome and improved radiotolerance of human cultured cells by tardigrade-unique protein.</title>
        <authorList>
            <person name="Hashimoto T."/>
            <person name="Horikawa D.D."/>
            <person name="Saito Y."/>
            <person name="Kuwahara H."/>
            <person name="Kozuka-Hata H."/>
            <person name="Shin-I T."/>
            <person name="Minakuchi Y."/>
            <person name="Ohishi K."/>
            <person name="Motoyama A."/>
            <person name="Aizu T."/>
            <person name="Enomoto A."/>
            <person name="Kondo K."/>
            <person name="Tanaka S."/>
            <person name="Hara Y."/>
            <person name="Koshikawa S."/>
            <person name="Sagara H."/>
            <person name="Miura T."/>
            <person name="Yokobori S."/>
            <person name="Miyagawa K."/>
            <person name="Suzuki Y."/>
            <person name="Kubo T."/>
            <person name="Oyama M."/>
            <person name="Kohara Y."/>
            <person name="Fujiyama A."/>
            <person name="Arakawa K."/>
            <person name="Katayama T."/>
            <person name="Toyoda A."/>
            <person name="Kunieda T."/>
        </authorList>
    </citation>
    <scope>NUCLEOTIDE SEQUENCE [LARGE SCALE GENOMIC DNA]</scope>
    <source>
        <strain evidence="2 3">YOKOZUNA-1</strain>
    </source>
</reference>
<comment type="caution">
    <text evidence="2">The sequence shown here is derived from an EMBL/GenBank/DDBJ whole genome shotgun (WGS) entry which is preliminary data.</text>
</comment>
<keyword evidence="3" id="KW-1185">Reference proteome</keyword>
<evidence type="ECO:0000313" key="3">
    <source>
        <dbReference type="Proteomes" id="UP000186922"/>
    </source>
</evidence>
<name>A0A1D1URN7_RAMVA</name>
<keyword evidence="1" id="KW-0472">Membrane</keyword>